<evidence type="ECO:0000259" key="1">
    <source>
        <dbReference type="PROSITE" id="PS51746"/>
    </source>
</evidence>
<dbReference type="KEGG" id="spl:Spea_1694"/>
<organism evidence="2 3">
    <name type="scientific">Shewanella pealeana (strain ATCC 700345 / ANG-SQ1)</name>
    <dbReference type="NCBI Taxonomy" id="398579"/>
    <lineage>
        <taxon>Bacteria</taxon>
        <taxon>Pseudomonadati</taxon>
        <taxon>Pseudomonadota</taxon>
        <taxon>Gammaproteobacteria</taxon>
        <taxon>Alteromonadales</taxon>
        <taxon>Shewanellaceae</taxon>
        <taxon>Shewanella</taxon>
    </lineage>
</organism>
<dbReference type="EMBL" id="CP000851">
    <property type="protein sequence ID" value="ABV87018.1"/>
    <property type="molecule type" value="Genomic_DNA"/>
</dbReference>
<keyword evidence="3" id="KW-1185">Reference proteome</keyword>
<accession>A8H381</accession>
<dbReference type="InterPro" id="IPR001932">
    <property type="entry name" value="PPM-type_phosphatase-like_dom"/>
</dbReference>
<feature type="domain" description="PPM-type phosphatase" evidence="1">
    <location>
        <begin position="45"/>
        <end position="273"/>
    </location>
</feature>
<dbReference type="SMART" id="SM00332">
    <property type="entry name" value="PP2Cc"/>
    <property type="match status" value="1"/>
</dbReference>
<gene>
    <name evidence="2" type="ordered locus">Spea_1694</name>
</gene>
<sequence length="312" mass="33662">MTALDSSRVLLKENAMQLETIKEHIQLWLSRTVGIGAVNELFESSIAMSCDIGNIRPENQDRVVCVQVQVTASDSFVIGVLCDGMGGMASGANCASLSIASFVGSCINNLQLPVAERLLKAVEEANSDVYSLYNSNGGATLSAFLYDSDGHFEAVNVGDSRIYANFAHGIKQYSKDDTFAGQSADAAGVHLSKGLLQYVGVGPDLKAQIVRLPKYRNIKRLILTSDGAHYIEANTFKQILNQKLSASKLCSRLIQVSKWCGGYDNTSVLIANDLLNIFSEPDKTSLPVGTVKLWDPFGEIQFIGAIALANKD</sequence>
<protein>
    <submittedName>
        <fullName evidence="2">Protein serine/threonine phosphatase</fullName>
    </submittedName>
</protein>
<dbReference type="PROSITE" id="PS51746">
    <property type="entry name" value="PPM_2"/>
    <property type="match status" value="1"/>
</dbReference>
<evidence type="ECO:0000313" key="3">
    <source>
        <dbReference type="Proteomes" id="UP000002608"/>
    </source>
</evidence>
<dbReference type="Gene3D" id="3.60.40.10">
    <property type="entry name" value="PPM-type phosphatase domain"/>
    <property type="match status" value="1"/>
</dbReference>
<reference evidence="2 3" key="1">
    <citation type="submission" date="2007-10" db="EMBL/GenBank/DDBJ databases">
        <title>Complete sequence of Shewanella pealeana ATCC 700345.</title>
        <authorList>
            <consortium name="US DOE Joint Genome Institute"/>
            <person name="Copeland A."/>
            <person name="Lucas S."/>
            <person name="Lapidus A."/>
            <person name="Barry K."/>
            <person name="Glavina del Rio T."/>
            <person name="Dalin E."/>
            <person name="Tice H."/>
            <person name="Pitluck S."/>
            <person name="Chertkov O."/>
            <person name="Brettin T."/>
            <person name="Bruce D."/>
            <person name="Detter J.C."/>
            <person name="Han C."/>
            <person name="Schmutz J."/>
            <person name="Larimer F."/>
            <person name="Land M."/>
            <person name="Hauser L."/>
            <person name="Kyrpides N."/>
            <person name="Kim E."/>
            <person name="Zhao J.-S.Z."/>
            <person name="Manno D."/>
            <person name="Hawari J."/>
            <person name="Richardson P."/>
        </authorList>
    </citation>
    <scope>NUCLEOTIDE SEQUENCE [LARGE SCALE GENOMIC DNA]</scope>
    <source>
        <strain evidence="3">ATCC 700345 / ANG-SQ1</strain>
    </source>
</reference>
<dbReference type="HOGENOM" id="CLU_061394_1_0_6"/>
<dbReference type="STRING" id="398579.Spea_1694"/>
<dbReference type="SUPFAM" id="SSF81606">
    <property type="entry name" value="PP2C-like"/>
    <property type="match status" value="1"/>
</dbReference>
<name>A8H381_SHEPA</name>
<dbReference type="Proteomes" id="UP000002608">
    <property type="component" value="Chromosome"/>
</dbReference>
<dbReference type="InterPro" id="IPR036457">
    <property type="entry name" value="PPM-type-like_dom_sf"/>
</dbReference>
<dbReference type="AlphaFoldDB" id="A8H381"/>
<evidence type="ECO:0000313" key="2">
    <source>
        <dbReference type="EMBL" id="ABV87018.1"/>
    </source>
</evidence>
<proteinExistence type="predicted"/>
<dbReference type="eggNOG" id="COG0631">
    <property type="taxonomic scope" value="Bacteria"/>
</dbReference>